<feature type="signal peptide" evidence="1">
    <location>
        <begin position="1"/>
        <end position="25"/>
    </location>
</feature>
<proteinExistence type="predicted"/>
<protein>
    <submittedName>
        <fullName evidence="2">Uncharacterized protein</fullName>
    </submittedName>
</protein>
<sequence>MIFDFNLFICLFTLVPLSINTPSLTHRGTGSFFRQFFL</sequence>
<keyword evidence="1" id="KW-0732">Signal</keyword>
<comment type="caution">
    <text evidence="2">The sequence shown here is derived from an EMBL/GenBank/DDBJ whole genome shotgun (WGS) entry which is preliminary data.</text>
</comment>
<dbReference type="EMBL" id="JAPFFM010000001">
    <property type="protein sequence ID" value="KAJ6775904.1"/>
    <property type="molecule type" value="Genomic_DNA"/>
</dbReference>
<organism evidence="2 3">
    <name type="scientific">Salix koriyanagi</name>
    <dbReference type="NCBI Taxonomy" id="2511006"/>
    <lineage>
        <taxon>Eukaryota</taxon>
        <taxon>Viridiplantae</taxon>
        <taxon>Streptophyta</taxon>
        <taxon>Embryophyta</taxon>
        <taxon>Tracheophyta</taxon>
        <taxon>Spermatophyta</taxon>
        <taxon>Magnoliopsida</taxon>
        <taxon>eudicotyledons</taxon>
        <taxon>Gunneridae</taxon>
        <taxon>Pentapetalae</taxon>
        <taxon>rosids</taxon>
        <taxon>fabids</taxon>
        <taxon>Malpighiales</taxon>
        <taxon>Salicaceae</taxon>
        <taxon>Saliceae</taxon>
        <taxon>Salix</taxon>
    </lineage>
</organism>
<reference evidence="2" key="2">
    <citation type="journal article" date="2023" name="Int. J. Mol. Sci.">
        <title>De Novo Assembly and Annotation of 11 Diverse Shrub Willow (Salix) Genomes Reveals Novel Gene Organization in Sex-Linked Regions.</title>
        <authorList>
            <person name="Hyden B."/>
            <person name="Feng K."/>
            <person name="Yates T.B."/>
            <person name="Jawdy S."/>
            <person name="Cereghino C."/>
            <person name="Smart L.B."/>
            <person name="Muchero W."/>
        </authorList>
    </citation>
    <scope>NUCLEOTIDE SEQUENCE</scope>
    <source>
        <tissue evidence="2">Shoot tip</tissue>
    </source>
</reference>
<feature type="chain" id="PRO_5040319141" evidence="1">
    <location>
        <begin position="26"/>
        <end position="38"/>
    </location>
</feature>
<dbReference type="Proteomes" id="UP001151752">
    <property type="component" value="Chromosome 16"/>
</dbReference>
<name>A0A9Q1ALM6_9ROSI</name>
<evidence type="ECO:0000256" key="1">
    <source>
        <dbReference type="SAM" id="SignalP"/>
    </source>
</evidence>
<gene>
    <name evidence="2" type="ORF">OIU74_000154</name>
</gene>
<keyword evidence="3" id="KW-1185">Reference proteome</keyword>
<dbReference type="AlphaFoldDB" id="A0A9Q1ALM6"/>
<evidence type="ECO:0000313" key="3">
    <source>
        <dbReference type="Proteomes" id="UP001151752"/>
    </source>
</evidence>
<evidence type="ECO:0000313" key="2">
    <source>
        <dbReference type="EMBL" id="KAJ6775904.1"/>
    </source>
</evidence>
<accession>A0A9Q1ALM6</accession>
<reference evidence="2" key="1">
    <citation type="submission" date="2022-11" db="EMBL/GenBank/DDBJ databases">
        <authorList>
            <person name="Hyden B.L."/>
            <person name="Feng K."/>
            <person name="Yates T."/>
            <person name="Jawdy S."/>
            <person name="Smart L.B."/>
            <person name="Muchero W."/>
        </authorList>
    </citation>
    <scope>NUCLEOTIDE SEQUENCE</scope>
    <source>
        <tissue evidence="2">Shoot tip</tissue>
    </source>
</reference>